<dbReference type="Proteomes" id="UP000471120">
    <property type="component" value="Unassembled WGS sequence"/>
</dbReference>
<name>A0A6P2CAU1_9NOCA</name>
<organism evidence="3 4">
    <name type="scientific">Rhodococcus rhodnii</name>
    <dbReference type="NCBI Taxonomy" id="38312"/>
    <lineage>
        <taxon>Bacteria</taxon>
        <taxon>Bacillati</taxon>
        <taxon>Actinomycetota</taxon>
        <taxon>Actinomycetes</taxon>
        <taxon>Mycobacteriales</taxon>
        <taxon>Nocardiaceae</taxon>
        <taxon>Rhodococcus</taxon>
    </lineage>
</organism>
<protein>
    <recommendedName>
        <fullName evidence="2">4Fe-4S Wbl-type domain-containing protein</fullName>
    </recommendedName>
</protein>
<dbReference type="InterPro" id="IPR034768">
    <property type="entry name" value="4FE4S_WBL"/>
</dbReference>
<evidence type="ECO:0000313" key="3">
    <source>
        <dbReference type="EMBL" id="TXG89452.1"/>
    </source>
</evidence>
<feature type="region of interest" description="Disordered" evidence="1">
    <location>
        <begin position="1"/>
        <end position="132"/>
    </location>
</feature>
<sequence>MNRGGVPLVPHRTPPRVATWGNAPQAATRTPGRPTRTEGRNHDRIRRPDRRVRDRRRLPRCPPRVARGRRRADPGRRLRRTAESRRNVHRSRHRALDRSVVRPRPQLRPRPYRPRPDDHRRAGAETVSRRPEATSWVDLLGQILADQPALSGAACSGRPELFDLERDDETAEDRHYRHAAAKQLCAQCPVIDACATTTRTAGVVAGRLVGNPSRPPGRPRKDTAA</sequence>
<gene>
    <name evidence="3" type="ORF">DW322_03420</name>
</gene>
<feature type="domain" description="4Fe-4S Wbl-type" evidence="2">
    <location>
        <begin position="154"/>
        <end position="218"/>
    </location>
</feature>
<proteinExistence type="predicted"/>
<dbReference type="AlphaFoldDB" id="A0A6P2CAU1"/>
<comment type="caution">
    <text evidence="3">The sequence shown here is derived from an EMBL/GenBank/DDBJ whole genome shotgun (WGS) entry which is preliminary data.</text>
</comment>
<feature type="compositionally biased region" description="Basic and acidic residues" evidence="1">
    <location>
        <begin position="114"/>
        <end position="132"/>
    </location>
</feature>
<feature type="compositionally biased region" description="Basic residues" evidence="1">
    <location>
        <begin position="43"/>
        <end position="59"/>
    </location>
</feature>
<reference evidence="3 4" key="1">
    <citation type="submission" date="2018-07" db="EMBL/GenBank/DDBJ databases">
        <title>Genome sequence of Rhodococcus rhodnii ATCC 35071 from Rhodnius prolixus.</title>
        <authorList>
            <person name="Patel V."/>
            <person name="Vogel K.J."/>
        </authorList>
    </citation>
    <scope>NUCLEOTIDE SEQUENCE [LARGE SCALE GENOMIC DNA]</scope>
    <source>
        <strain evidence="3 4">ATCC 35071</strain>
    </source>
</reference>
<evidence type="ECO:0000313" key="4">
    <source>
        <dbReference type="Proteomes" id="UP000471120"/>
    </source>
</evidence>
<evidence type="ECO:0000256" key="1">
    <source>
        <dbReference type="SAM" id="MobiDB-lite"/>
    </source>
</evidence>
<dbReference type="PROSITE" id="PS51674">
    <property type="entry name" value="4FE4S_WBL"/>
    <property type="match status" value="1"/>
</dbReference>
<evidence type="ECO:0000259" key="2">
    <source>
        <dbReference type="PROSITE" id="PS51674"/>
    </source>
</evidence>
<feature type="compositionally biased region" description="Basic and acidic residues" evidence="1">
    <location>
        <begin position="71"/>
        <end position="86"/>
    </location>
</feature>
<dbReference type="EMBL" id="QRCM01000001">
    <property type="protein sequence ID" value="TXG89452.1"/>
    <property type="molecule type" value="Genomic_DNA"/>
</dbReference>
<accession>A0A6P2CAU1</accession>